<dbReference type="PIRSF" id="PIRSF005902">
    <property type="entry name" value="DNase_TatD"/>
    <property type="match status" value="1"/>
</dbReference>
<dbReference type="SUPFAM" id="SSF51556">
    <property type="entry name" value="Metallo-dependent hydrolases"/>
    <property type="match status" value="1"/>
</dbReference>
<feature type="binding site" evidence="4">
    <location>
        <position position="119"/>
    </location>
    <ligand>
        <name>a divalent metal cation</name>
        <dbReference type="ChEBI" id="CHEBI:60240"/>
        <label>1</label>
    </ligand>
</feature>
<feature type="binding site" evidence="4">
    <location>
        <position position="23"/>
    </location>
    <ligand>
        <name>a divalent metal cation</name>
        <dbReference type="ChEBI" id="CHEBI:60240"/>
        <label>1</label>
    </ligand>
</feature>
<keyword evidence="3" id="KW-0378">Hydrolase</keyword>
<proteinExistence type="inferred from homology"/>
<evidence type="ECO:0000313" key="5">
    <source>
        <dbReference type="EMBL" id="MDI4509972.1"/>
    </source>
</evidence>
<feature type="binding site" evidence="4">
    <location>
        <position position="183"/>
    </location>
    <ligand>
        <name>a divalent metal cation</name>
        <dbReference type="ChEBI" id="CHEBI:60240"/>
        <label>2</label>
    </ligand>
</feature>
<keyword evidence="2 4" id="KW-0479">Metal-binding</keyword>
<dbReference type="CDD" id="cd01310">
    <property type="entry name" value="TatD_DNAse"/>
    <property type="match status" value="1"/>
</dbReference>
<accession>A0AAW6TBF2</accession>
<dbReference type="PANTHER" id="PTHR46124:SF3">
    <property type="entry name" value="HYDROLASE"/>
    <property type="match status" value="1"/>
</dbReference>
<dbReference type="InterPro" id="IPR018228">
    <property type="entry name" value="DNase_TatD-rel_CS"/>
</dbReference>
<gene>
    <name evidence="5" type="ORF">E6P75_07095</name>
</gene>
<evidence type="ECO:0000256" key="3">
    <source>
        <dbReference type="ARBA" id="ARBA00022801"/>
    </source>
</evidence>
<feature type="binding site" evidence="4">
    <location>
        <position position="237"/>
    </location>
    <ligand>
        <name>a divalent metal cation</name>
        <dbReference type="ChEBI" id="CHEBI:60240"/>
        <label>1</label>
    </ligand>
</feature>
<dbReference type="InterPro" id="IPR032466">
    <property type="entry name" value="Metal_Hydrolase"/>
</dbReference>
<dbReference type="InterPro" id="IPR001130">
    <property type="entry name" value="TatD-like"/>
</dbReference>
<dbReference type="Pfam" id="PF01026">
    <property type="entry name" value="TatD_DNase"/>
    <property type="match status" value="1"/>
</dbReference>
<evidence type="ECO:0000256" key="4">
    <source>
        <dbReference type="PIRSR" id="PIRSR005902-1"/>
    </source>
</evidence>
<comment type="similarity">
    <text evidence="1">Belongs to the metallo-dependent hydrolases superfamily. TatD-type hydrolase family.</text>
</comment>
<feature type="binding site" evidence="4">
    <location>
        <position position="25"/>
    </location>
    <ligand>
        <name>a divalent metal cation</name>
        <dbReference type="ChEBI" id="CHEBI:60240"/>
        <label>1</label>
    </ligand>
</feature>
<dbReference type="Gene3D" id="3.20.20.140">
    <property type="entry name" value="Metal-dependent hydrolases"/>
    <property type="match status" value="1"/>
</dbReference>
<dbReference type="FunFam" id="3.20.20.140:FF:000005">
    <property type="entry name" value="TatD family hydrolase"/>
    <property type="match status" value="1"/>
</dbReference>
<reference evidence="5" key="1">
    <citation type="submission" date="2019-04" db="EMBL/GenBank/DDBJ databases">
        <title>Moraxella osloensis CCUG 73412, isolated from corneal scrapings as causative agent of keratitis.</title>
        <authorList>
            <person name="Connolly G."/>
            <person name="Jaen-Luchoro D."/>
            <person name="Pinyeiro-Iglesias B."/>
            <person name="Curry A."/>
            <person name="Knowles S."/>
            <person name="Moore E.R.B."/>
        </authorList>
    </citation>
    <scope>NUCLEOTIDE SEQUENCE</scope>
    <source>
        <strain evidence="5">CCUG 73412</strain>
    </source>
</reference>
<comment type="caution">
    <text evidence="5">The sequence shown here is derived from an EMBL/GenBank/DDBJ whole genome shotgun (WGS) entry which is preliminary data.</text>
</comment>
<dbReference type="GO" id="GO:0016788">
    <property type="term" value="F:hydrolase activity, acting on ester bonds"/>
    <property type="evidence" value="ECO:0007669"/>
    <property type="project" value="InterPro"/>
</dbReference>
<protein>
    <submittedName>
        <fullName evidence="5">TatD family deoxyribonuclease</fullName>
    </submittedName>
</protein>
<name>A0AAW6TBF2_FAUOS</name>
<evidence type="ECO:0000256" key="2">
    <source>
        <dbReference type="ARBA" id="ARBA00022723"/>
    </source>
</evidence>
<dbReference type="AlphaFoldDB" id="A0AAW6TBF2"/>
<evidence type="ECO:0000256" key="1">
    <source>
        <dbReference type="ARBA" id="ARBA00009275"/>
    </source>
</evidence>
<dbReference type="GO" id="GO:0046872">
    <property type="term" value="F:metal ion binding"/>
    <property type="evidence" value="ECO:0007669"/>
    <property type="project" value="UniProtKB-KW"/>
</dbReference>
<dbReference type="EMBL" id="SSCJ01000005">
    <property type="protein sequence ID" value="MDI4509972.1"/>
    <property type="molecule type" value="Genomic_DNA"/>
</dbReference>
<dbReference type="GO" id="GO:0005829">
    <property type="term" value="C:cytosol"/>
    <property type="evidence" value="ECO:0007669"/>
    <property type="project" value="TreeGrafter"/>
</dbReference>
<organism evidence="5">
    <name type="scientific">Faucicola osloensis</name>
    <name type="common">Moraxella osloensis</name>
    <dbReference type="NCBI Taxonomy" id="34062"/>
    <lineage>
        <taxon>Bacteria</taxon>
        <taxon>Pseudomonadati</taxon>
        <taxon>Pseudomonadota</taxon>
        <taxon>Gammaproteobacteria</taxon>
        <taxon>Moraxellales</taxon>
        <taxon>Moraxellaceae</taxon>
        <taxon>Faucicola</taxon>
    </lineage>
</organism>
<dbReference type="PANTHER" id="PTHR46124">
    <property type="entry name" value="D-AMINOACYL-TRNA DEACYLASE"/>
    <property type="match status" value="1"/>
</dbReference>
<dbReference type="PROSITE" id="PS01137">
    <property type="entry name" value="TATD_1"/>
    <property type="match status" value="1"/>
</dbReference>
<sequence>MTMKNDTACSFDLPLPLPLIDTHTHFDVDSFDHDREMQSQLAWDNGVRRLVLIGFLAKYFAQMVACQQQMQGYGQQGKATPLAHLAFGLHPFYITEHKDSDLQRLEQFIQQYSPIAIGEIGLDTFTAPMKTAENYARQQDFFVQQLELAKQYQLPALLHIRRAHGDVIKMLKSQKFTQGGIAHSFSGGIQEAKALVNLGFKIGITGQVTNPNAKKLRHTLTELVKTVGLDAIVIETDCPDFTPLPCHGTHGRRNVPANLPYVLTALSDLLRKDQSRLAEQLWQNSCAALQVSWDYPIPNKLNINPDQD</sequence>
<feature type="binding site" evidence="4">
    <location>
        <position position="159"/>
    </location>
    <ligand>
        <name>a divalent metal cation</name>
        <dbReference type="ChEBI" id="CHEBI:60240"/>
        <label>2</label>
    </ligand>
</feature>